<dbReference type="EMBL" id="JAHVHU010000005">
    <property type="protein sequence ID" value="MBY5957554.1"/>
    <property type="molecule type" value="Genomic_DNA"/>
</dbReference>
<evidence type="ECO:0000313" key="3">
    <source>
        <dbReference type="EMBL" id="MBY5957554.1"/>
    </source>
</evidence>
<organism evidence="3 4">
    <name type="scientific">Membranihabitans marinus</name>
    <dbReference type="NCBI Taxonomy" id="1227546"/>
    <lineage>
        <taxon>Bacteria</taxon>
        <taxon>Pseudomonadati</taxon>
        <taxon>Bacteroidota</taxon>
        <taxon>Saprospiria</taxon>
        <taxon>Saprospirales</taxon>
        <taxon>Saprospiraceae</taxon>
        <taxon>Membranihabitans</taxon>
    </lineage>
</organism>
<dbReference type="NCBIfam" id="TIGR04183">
    <property type="entry name" value="Por_Secre_tail"/>
    <property type="match status" value="1"/>
</dbReference>
<keyword evidence="1" id="KW-0732">Signal</keyword>
<evidence type="ECO:0000259" key="2">
    <source>
        <dbReference type="Pfam" id="PF18962"/>
    </source>
</evidence>
<feature type="chain" id="PRO_5037889865" evidence="1">
    <location>
        <begin position="25"/>
        <end position="213"/>
    </location>
</feature>
<dbReference type="InterPro" id="IPR026444">
    <property type="entry name" value="Secre_tail"/>
</dbReference>
<feature type="signal peptide" evidence="1">
    <location>
        <begin position="1"/>
        <end position="24"/>
    </location>
</feature>
<comment type="caution">
    <text evidence="3">The sequence shown here is derived from an EMBL/GenBank/DDBJ whole genome shotgun (WGS) entry which is preliminary data.</text>
</comment>
<sequence length="213" mass="23693">MKPYHSIKFLFLIFSMMVTMSAMAHVNLKSPKGGETLDPGATVKIEWEETIAQVTQNWDLYFSTDGGKTYEALKLDINVKTLAYDWIVPSTATKEARIRVVEDNAGDDYSDESGDFTIAGTSTASEKVLEHIDITLYPNPATNYVHINTSQSALPIEDVLVSENLGRKVSAQISVREHITNEYYLAVSNWPPGIYFISIVVSNGVVVRKLVIQ</sequence>
<proteinExistence type="predicted"/>
<gene>
    <name evidence="3" type="ORF">KUV50_05365</name>
</gene>
<evidence type="ECO:0000313" key="4">
    <source>
        <dbReference type="Proteomes" id="UP000753961"/>
    </source>
</evidence>
<name>A0A953LCA7_9BACT</name>
<dbReference type="RefSeq" id="WP_222579073.1">
    <property type="nucleotide sequence ID" value="NZ_JAHVHU010000005.1"/>
</dbReference>
<keyword evidence="4" id="KW-1185">Reference proteome</keyword>
<dbReference type="Pfam" id="PF18962">
    <property type="entry name" value="Por_Secre_tail"/>
    <property type="match status" value="1"/>
</dbReference>
<dbReference type="AlphaFoldDB" id="A0A953LCA7"/>
<evidence type="ECO:0000256" key="1">
    <source>
        <dbReference type="SAM" id="SignalP"/>
    </source>
</evidence>
<feature type="domain" description="Secretion system C-terminal sorting" evidence="2">
    <location>
        <begin position="136"/>
        <end position="212"/>
    </location>
</feature>
<dbReference type="Proteomes" id="UP000753961">
    <property type="component" value="Unassembled WGS sequence"/>
</dbReference>
<accession>A0A953LCA7</accession>
<protein>
    <submittedName>
        <fullName evidence="3">T9SS type A sorting domain-containing protein</fullName>
    </submittedName>
</protein>
<reference evidence="3" key="1">
    <citation type="submission" date="2021-06" db="EMBL/GenBank/DDBJ databases">
        <title>44 bacteria genomes isolated from Dapeng, Shenzhen.</title>
        <authorList>
            <person name="Zheng W."/>
            <person name="Yu S."/>
            <person name="Huang Y."/>
        </authorList>
    </citation>
    <scope>NUCLEOTIDE SEQUENCE</scope>
    <source>
        <strain evidence="3">DP5N28-2</strain>
    </source>
</reference>